<proteinExistence type="predicted"/>
<dbReference type="HOGENOM" id="CLU_3350762_0_0_10"/>
<reference evidence="2" key="1">
    <citation type="submission" date="2009-07" db="EMBL/GenBank/DDBJ databases">
        <title>Complete genome sequence of Zobellia galactanivorans Dsij.</title>
        <authorList>
            <consortium name="Genoscope - CEA"/>
        </authorList>
    </citation>
    <scope>NUCLEOTIDE SEQUENCE [LARGE SCALE GENOMIC DNA]</scope>
    <source>
        <strain evidence="2">DSM 12802 / CCUG 47099 / CIP 106680 / NCIMB 13871 / Dsij</strain>
    </source>
</reference>
<dbReference type="KEGG" id="zga:ZOBELLIA_4366"/>
<name>G0L3L8_ZOBGA</name>
<accession>G0L3L8</accession>
<dbReference type="Proteomes" id="UP000008898">
    <property type="component" value="Chromosome"/>
</dbReference>
<evidence type="ECO:0000313" key="1">
    <source>
        <dbReference type="EMBL" id="CAZ98501.1"/>
    </source>
</evidence>
<evidence type="ECO:0000313" key="2">
    <source>
        <dbReference type="Proteomes" id="UP000008898"/>
    </source>
</evidence>
<keyword evidence="2" id="KW-1185">Reference proteome</keyword>
<sequence length="37" mass="4195">MIFFFMKVFFKKVMEYSLPEATVGGECNVCGMGIVIK</sequence>
<dbReference type="EMBL" id="FP476056">
    <property type="protein sequence ID" value="CAZ98501.1"/>
    <property type="molecule type" value="Genomic_DNA"/>
</dbReference>
<protein>
    <submittedName>
        <fullName evidence="1">Uncharacterized protein</fullName>
    </submittedName>
</protein>
<organism evidence="1 2">
    <name type="scientific">Zobellia galactanivorans (strain DSM 12802 / CCUG 47099 / CIP 106680 / NCIMB 13871 / Dsij)</name>
    <dbReference type="NCBI Taxonomy" id="63186"/>
    <lineage>
        <taxon>Bacteria</taxon>
        <taxon>Pseudomonadati</taxon>
        <taxon>Bacteroidota</taxon>
        <taxon>Flavobacteriia</taxon>
        <taxon>Flavobacteriales</taxon>
        <taxon>Flavobacteriaceae</taxon>
        <taxon>Zobellia</taxon>
    </lineage>
</organism>
<reference evidence="1 2" key="2">
    <citation type="journal article" date="2012" name="Environ. Microbiol.">
        <title>Characterization of the first alginolytic operons in a marine bacterium: from their emergence in marine Flavobacteriia to their independent transfers to marine Proteobacteria and human gut Bacteroides.</title>
        <authorList>
            <person name="Thomas F."/>
            <person name="Barbeyron T."/>
            <person name="Tonon T."/>
            <person name="Genicot S."/>
            <person name="Czjzek M."/>
            <person name="Michel G."/>
        </authorList>
    </citation>
    <scope>NUCLEOTIDE SEQUENCE [LARGE SCALE GENOMIC DNA]</scope>
    <source>
        <strain evidence="2">DSM 12802 / CCUG 47099 / CIP 106680 / NCIMB 13871 / Dsij</strain>
    </source>
</reference>
<dbReference type="AlphaFoldDB" id="G0L3L8"/>
<gene>
    <name evidence="1" type="ordered locus">zobellia_4366</name>
</gene>